<reference evidence="1 2" key="1">
    <citation type="submission" date="2024-09" db="EMBL/GenBank/DDBJ databases">
        <authorList>
            <person name="Lee S.D."/>
        </authorList>
    </citation>
    <scope>NUCLEOTIDE SEQUENCE [LARGE SCALE GENOMIC DNA]</scope>
    <source>
        <strain evidence="1 2">N1-1</strain>
    </source>
</reference>
<dbReference type="EMBL" id="JBHEZX010000015">
    <property type="protein sequence ID" value="MFC1413120.1"/>
    <property type="molecule type" value="Genomic_DNA"/>
</dbReference>
<name>A0ABV6VHC0_9ACTN</name>
<proteinExistence type="predicted"/>
<comment type="caution">
    <text evidence="1">The sequence shown here is derived from an EMBL/GenBank/DDBJ whole genome shotgun (WGS) entry which is preliminary data.</text>
</comment>
<organism evidence="1 2">
    <name type="scientific">Streptacidiphilus alkalitolerans</name>
    <dbReference type="NCBI Taxonomy" id="3342712"/>
    <lineage>
        <taxon>Bacteria</taxon>
        <taxon>Bacillati</taxon>
        <taxon>Actinomycetota</taxon>
        <taxon>Actinomycetes</taxon>
        <taxon>Kitasatosporales</taxon>
        <taxon>Streptomycetaceae</taxon>
        <taxon>Streptacidiphilus</taxon>
    </lineage>
</organism>
<evidence type="ECO:0000313" key="1">
    <source>
        <dbReference type="EMBL" id="MFC1413120.1"/>
    </source>
</evidence>
<accession>A0ABV6VHC0</accession>
<dbReference type="Proteomes" id="UP001592582">
    <property type="component" value="Unassembled WGS sequence"/>
</dbReference>
<keyword evidence="2" id="KW-1185">Reference proteome</keyword>
<gene>
    <name evidence="1" type="ORF">ACEZDG_28020</name>
</gene>
<sequence length="180" mass="16939">MRAARLIAGSVLTVGALSLAGPVAFAADGGGTASNVTPFAFKIYPTTVKAGGNIGLGVSGCDATSATASSGVFDTVTLPSTGTKGEYVGAATVDADAKPGAQYDVKFTCGSSSGTTTLTVAGGSATTSPATAVPTGAVKTGLGGGNGSMSPAELAGGGALAVLALGGLGLAVRRRSGNHS</sequence>
<evidence type="ECO:0000313" key="2">
    <source>
        <dbReference type="Proteomes" id="UP001592582"/>
    </source>
</evidence>
<protein>
    <submittedName>
        <fullName evidence="1">Uncharacterized protein</fullName>
    </submittedName>
</protein>